<dbReference type="InterPro" id="IPR016130">
    <property type="entry name" value="Tyr_Pase_AS"/>
</dbReference>
<sequence>MGLGLSIESVKGTDSNGPKALILLLYEKQSFKPISFTDFIENPLAFSSNPLVILEPIQGEHAKMETSMIRGKSYADTIRIFHQHFRPQFFKVPGQYIWVITPNKLPKSVNSEIAASLKTAQLENYSSTKCVDPQTVFLDLGQINSLTMALKPPQQTQFIRASSPIRTAGHFCGTSKLISRRSHNTNFNGTFKLPSLPTLDGFKEDSPPDDMNKIIEGLYIGDERAAANKQMLLDNNITHIVNLSGQTAQNYFPDTFKYFSLEMIDNDFEEIPPKFWEAIKFVQKSLQSGGTVLVHCRRGISRSAALVAAFLNEDRAMPIDSAIALIKQNRSNININQGFLDQLYMKETKRRKSKPRLIIPGKL</sequence>
<dbReference type="Gene3D" id="3.90.190.10">
    <property type="entry name" value="Protein tyrosine phosphatase superfamily"/>
    <property type="match status" value="1"/>
</dbReference>
<name>A2DUX9_TRIV3</name>
<keyword evidence="8" id="KW-1185">Reference proteome</keyword>
<dbReference type="OrthoDB" id="253091at2759"/>
<dbReference type="InParanoid" id="A2DUX9"/>
<dbReference type="PANTHER" id="PTHR10159:SF519">
    <property type="entry name" value="DUAL SPECIFICITY PROTEIN PHOSPHATASE MPK3"/>
    <property type="match status" value="1"/>
</dbReference>
<evidence type="ECO:0000259" key="5">
    <source>
        <dbReference type="PROSITE" id="PS50054"/>
    </source>
</evidence>
<dbReference type="SUPFAM" id="SSF52799">
    <property type="entry name" value="(Phosphotyrosine protein) phosphatases II"/>
    <property type="match status" value="1"/>
</dbReference>
<evidence type="ECO:0000313" key="7">
    <source>
        <dbReference type="EMBL" id="EAY15864.1"/>
    </source>
</evidence>
<proteinExistence type="inferred from homology"/>
<dbReference type="GO" id="GO:0033550">
    <property type="term" value="F:MAP kinase tyrosine phosphatase activity"/>
    <property type="evidence" value="ECO:0000318"/>
    <property type="project" value="GO_Central"/>
</dbReference>
<dbReference type="EC" id="3.1.3.48" evidence="2"/>
<dbReference type="GO" id="GO:0008330">
    <property type="term" value="F:protein tyrosine/threonine phosphatase activity"/>
    <property type="evidence" value="ECO:0000318"/>
    <property type="project" value="GO_Central"/>
</dbReference>
<dbReference type="InterPro" id="IPR020422">
    <property type="entry name" value="TYR_PHOSPHATASE_DUAL_dom"/>
</dbReference>
<dbReference type="KEGG" id="tva:4773871"/>
<dbReference type="eggNOG" id="KOG1716">
    <property type="taxonomic scope" value="Eukaryota"/>
</dbReference>
<keyword evidence="4" id="KW-0904">Protein phosphatase</keyword>
<dbReference type="VEuPathDB" id="TrichDB:TVAG_160370"/>
<dbReference type="AlphaFoldDB" id="A2DUX9"/>
<reference evidence="7" key="1">
    <citation type="submission" date="2006-10" db="EMBL/GenBank/DDBJ databases">
        <authorList>
            <person name="Amadeo P."/>
            <person name="Zhao Q."/>
            <person name="Wortman J."/>
            <person name="Fraser-Liggett C."/>
            <person name="Carlton J."/>
        </authorList>
    </citation>
    <scope>NUCLEOTIDE SEQUENCE</scope>
    <source>
        <strain evidence="7">G3</strain>
    </source>
</reference>
<organism evidence="7 8">
    <name type="scientific">Trichomonas vaginalis (strain ATCC PRA-98 / G3)</name>
    <dbReference type="NCBI Taxonomy" id="412133"/>
    <lineage>
        <taxon>Eukaryota</taxon>
        <taxon>Metamonada</taxon>
        <taxon>Parabasalia</taxon>
        <taxon>Trichomonadida</taxon>
        <taxon>Trichomonadidae</taxon>
        <taxon>Trichomonas</taxon>
    </lineage>
</organism>
<dbReference type="VEuPathDB" id="TrichDB:TVAGG3_0259000"/>
<keyword evidence="3" id="KW-0378">Hydrolase</keyword>
<dbReference type="GO" id="GO:0017017">
    <property type="term" value="F:MAP kinase tyrosine/serine/threonine phosphatase activity"/>
    <property type="evidence" value="ECO:0000318"/>
    <property type="project" value="GO_Central"/>
</dbReference>
<evidence type="ECO:0000256" key="1">
    <source>
        <dbReference type="ARBA" id="ARBA00008601"/>
    </source>
</evidence>
<evidence type="ECO:0000256" key="2">
    <source>
        <dbReference type="ARBA" id="ARBA00013064"/>
    </source>
</evidence>
<dbReference type="RefSeq" id="XP_001328087.1">
    <property type="nucleotide sequence ID" value="XM_001328052.1"/>
</dbReference>
<dbReference type="InterPro" id="IPR000340">
    <property type="entry name" value="Dual-sp_phosphatase_cat-dom"/>
</dbReference>
<dbReference type="PROSITE" id="PS50056">
    <property type="entry name" value="TYR_PHOSPHATASE_2"/>
    <property type="match status" value="1"/>
</dbReference>
<dbReference type="Proteomes" id="UP000001542">
    <property type="component" value="Unassembled WGS sequence"/>
</dbReference>
<evidence type="ECO:0000313" key="8">
    <source>
        <dbReference type="Proteomes" id="UP000001542"/>
    </source>
</evidence>
<accession>A2DUX9</accession>
<comment type="similarity">
    <text evidence="1">Belongs to the protein-tyrosine phosphatase family. Non-receptor class dual specificity subfamily.</text>
</comment>
<dbReference type="FunFam" id="3.90.190.10:FF:000130">
    <property type="entry name" value="Dual specificity protein phosphatase, putative"/>
    <property type="match status" value="1"/>
</dbReference>
<dbReference type="PROSITE" id="PS00383">
    <property type="entry name" value="TYR_PHOSPHATASE_1"/>
    <property type="match status" value="1"/>
</dbReference>
<dbReference type="SMART" id="SM00195">
    <property type="entry name" value="DSPc"/>
    <property type="match status" value="1"/>
</dbReference>
<dbReference type="GO" id="GO:0007165">
    <property type="term" value="P:signal transduction"/>
    <property type="evidence" value="ECO:0000318"/>
    <property type="project" value="GO_Central"/>
</dbReference>
<evidence type="ECO:0000256" key="4">
    <source>
        <dbReference type="ARBA" id="ARBA00022912"/>
    </source>
</evidence>
<dbReference type="PROSITE" id="PS50054">
    <property type="entry name" value="TYR_PHOSPHATASE_DUAL"/>
    <property type="match status" value="1"/>
</dbReference>
<evidence type="ECO:0000259" key="6">
    <source>
        <dbReference type="PROSITE" id="PS50056"/>
    </source>
</evidence>
<dbReference type="SMR" id="A2DUX9"/>
<dbReference type="STRING" id="5722.A2DUX9"/>
<dbReference type="InterPro" id="IPR029021">
    <property type="entry name" value="Prot-tyrosine_phosphatase-like"/>
</dbReference>
<dbReference type="Pfam" id="PF00782">
    <property type="entry name" value="DSPc"/>
    <property type="match status" value="1"/>
</dbReference>
<reference evidence="7" key="2">
    <citation type="journal article" date="2007" name="Science">
        <title>Draft genome sequence of the sexually transmitted pathogen Trichomonas vaginalis.</title>
        <authorList>
            <person name="Carlton J.M."/>
            <person name="Hirt R.P."/>
            <person name="Silva J.C."/>
            <person name="Delcher A.L."/>
            <person name="Schatz M."/>
            <person name="Zhao Q."/>
            <person name="Wortman J.R."/>
            <person name="Bidwell S.L."/>
            <person name="Alsmark U.C.M."/>
            <person name="Besteiro S."/>
            <person name="Sicheritz-Ponten T."/>
            <person name="Noel C.J."/>
            <person name="Dacks J.B."/>
            <person name="Foster P.G."/>
            <person name="Simillion C."/>
            <person name="Van de Peer Y."/>
            <person name="Miranda-Saavedra D."/>
            <person name="Barton G.J."/>
            <person name="Westrop G.D."/>
            <person name="Mueller S."/>
            <person name="Dessi D."/>
            <person name="Fiori P.L."/>
            <person name="Ren Q."/>
            <person name="Paulsen I."/>
            <person name="Zhang H."/>
            <person name="Bastida-Corcuera F.D."/>
            <person name="Simoes-Barbosa A."/>
            <person name="Brown M.T."/>
            <person name="Hayes R.D."/>
            <person name="Mukherjee M."/>
            <person name="Okumura C.Y."/>
            <person name="Schneider R."/>
            <person name="Smith A.J."/>
            <person name="Vanacova S."/>
            <person name="Villalvazo M."/>
            <person name="Haas B.J."/>
            <person name="Pertea M."/>
            <person name="Feldblyum T.V."/>
            <person name="Utterback T.R."/>
            <person name="Shu C.L."/>
            <person name="Osoegawa K."/>
            <person name="de Jong P.J."/>
            <person name="Hrdy I."/>
            <person name="Horvathova L."/>
            <person name="Zubacova Z."/>
            <person name="Dolezal P."/>
            <person name="Malik S.B."/>
            <person name="Logsdon J.M. Jr."/>
            <person name="Henze K."/>
            <person name="Gupta A."/>
            <person name="Wang C.C."/>
            <person name="Dunne R.L."/>
            <person name="Upcroft J.A."/>
            <person name="Upcroft P."/>
            <person name="White O."/>
            <person name="Salzberg S.L."/>
            <person name="Tang P."/>
            <person name="Chiu C.-H."/>
            <person name="Lee Y.-S."/>
            <person name="Embley T.M."/>
            <person name="Coombs G.H."/>
            <person name="Mottram J.C."/>
            <person name="Tachezy J."/>
            <person name="Fraser-Liggett C.M."/>
            <person name="Johnson P.J."/>
        </authorList>
    </citation>
    <scope>NUCLEOTIDE SEQUENCE [LARGE SCALE GENOMIC DNA]</scope>
    <source>
        <strain evidence="7">G3</strain>
    </source>
</reference>
<gene>
    <name evidence="7" type="ORF">TVAG_160370</name>
</gene>
<dbReference type="CDD" id="cd14498">
    <property type="entry name" value="DSP"/>
    <property type="match status" value="1"/>
</dbReference>
<dbReference type="EMBL" id="DS113250">
    <property type="protein sequence ID" value="EAY15864.1"/>
    <property type="molecule type" value="Genomic_DNA"/>
</dbReference>
<dbReference type="InterPro" id="IPR000387">
    <property type="entry name" value="Tyr_Pase_dom"/>
</dbReference>
<dbReference type="GO" id="GO:0043409">
    <property type="term" value="P:negative regulation of MAPK cascade"/>
    <property type="evidence" value="ECO:0000318"/>
    <property type="project" value="GO_Central"/>
</dbReference>
<dbReference type="PANTHER" id="PTHR10159">
    <property type="entry name" value="DUAL SPECIFICITY PROTEIN PHOSPHATASE"/>
    <property type="match status" value="1"/>
</dbReference>
<dbReference type="GO" id="GO:0005737">
    <property type="term" value="C:cytoplasm"/>
    <property type="evidence" value="ECO:0000318"/>
    <property type="project" value="GO_Central"/>
</dbReference>
<protein>
    <recommendedName>
        <fullName evidence="2">protein-tyrosine-phosphatase</fullName>
        <ecNumber evidence="2">3.1.3.48</ecNumber>
    </recommendedName>
</protein>
<evidence type="ECO:0000256" key="3">
    <source>
        <dbReference type="ARBA" id="ARBA00022801"/>
    </source>
</evidence>
<feature type="domain" description="Tyrosine-protein phosphatase" evidence="5">
    <location>
        <begin position="210"/>
        <end position="352"/>
    </location>
</feature>
<feature type="domain" description="Tyrosine specific protein phosphatases" evidence="6">
    <location>
        <begin position="273"/>
        <end position="333"/>
    </location>
</feature>